<evidence type="ECO:0000313" key="1">
    <source>
        <dbReference type="EMBL" id="WSC01522.1"/>
    </source>
</evidence>
<organism evidence="1 2">
    <name type="scientific">Streptomyces scopuliridis</name>
    <dbReference type="NCBI Taxonomy" id="452529"/>
    <lineage>
        <taxon>Bacteria</taxon>
        <taxon>Bacillati</taxon>
        <taxon>Actinomycetota</taxon>
        <taxon>Actinomycetes</taxon>
        <taxon>Kitasatosporales</taxon>
        <taxon>Streptomycetaceae</taxon>
        <taxon>Streptomyces</taxon>
    </lineage>
</organism>
<reference evidence="1" key="1">
    <citation type="submission" date="2022-10" db="EMBL/GenBank/DDBJ databases">
        <title>The complete genomes of actinobacterial strains from the NBC collection.</title>
        <authorList>
            <person name="Joergensen T.S."/>
            <person name="Alvarez Arevalo M."/>
            <person name="Sterndorff E.B."/>
            <person name="Faurdal D."/>
            <person name="Vuksanovic O."/>
            <person name="Mourched A.-S."/>
            <person name="Charusanti P."/>
            <person name="Shaw S."/>
            <person name="Blin K."/>
            <person name="Weber T."/>
        </authorList>
    </citation>
    <scope>NUCLEOTIDE SEQUENCE</scope>
    <source>
        <strain evidence="1">NBC 01771</strain>
    </source>
</reference>
<dbReference type="EMBL" id="CP109109">
    <property type="protein sequence ID" value="WSC01522.1"/>
    <property type="molecule type" value="Genomic_DNA"/>
</dbReference>
<keyword evidence="2" id="KW-1185">Reference proteome</keyword>
<protein>
    <submittedName>
        <fullName evidence="1">Type I-E CRISPR-associated protein Cse1/CasA</fullName>
    </submittedName>
</protein>
<sequence>MPGRSHNLIEEPLFPVRWRTGARPPGTAQLLPDRVGLRQLLLRSHDIASLAIAEPPAHSAVLRILYALTARVTGLDERGPGDWSERREEVVDDAQFDESGIDAYFGRWAERFFLFDEEGGRPWMQDARLAQQCDTGNTAGVNKLIVTRPAGQNHSWLFHASDRNPDRPTVSEAVLHLLVWHYYGPAGRCSSREVGGVKSASAKAGPLRAALSYHPEGDSLFQTLLAGLPQPDDTVRRGSDLCPWEWDELPDPDAAPPKPSGPCSRLTACSQHALLLVPDEDNPALVRDAFITWAYRTGLIPRDDPYLIWQISQQGNPYARPANSNRALWRDVDAVLGDAGGSTQARRPTVFRTAYEVSETLRVRALGFEQDRAQAKDTQFVDASTPPVLGRVEEDLPRTAAAVKRLRQLGELYGQRLDRAVRRAWALHVADAKADGSMWAGSAGARYWPLAEAEFWDRFRRLDRTPGALDIGLDVNDARQAFLRSAEQTYEAVTTTVTHTKRGAKAVSTARIELYGGRRQKPSAKSKETTA</sequence>
<dbReference type="Proteomes" id="UP001348369">
    <property type="component" value="Chromosome"/>
</dbReference>
<proteinExistence type="predicted"/>
<name>A0ACD4ZWV3_9ACTN</name>
<gene>
    <name evidence="1" type="primary">casA</name>
    <name evidence="1" type="ORF">OG835_33960</name>
</gene>
<evidence type="ECO:0000313" key="2">
    <source>
        <dbReference type="Proteomes" id="UP001348369"/>
    </source>
</evidence>
<accession>A0ACD4ZWV3</accession>